<evidence type="ECO:0000313" key="2">
    <source>
        <dbReference type="Proteomes" id="UP000807769"/>
    </source>
</evidence>
<proteinExistence type="predicted"/>
<dbReference type="EMBL" id="JABBWG010000001">
    <property type="protein sequence ID" value="KAG1826880.1"/>
    <property type="molecule type" value="Genomic_DNA"/>
</dbReference>
<name>A0A9P7EPJ9_9AGAM</name>
<dbReference type="RefSeq" id="XP_041199727.1">
    <property type="nucleotide sequence ID" value="XM_041333908.1"/>
</dbReference>
<keyword evidence="2" id="KW-1185">Reference proteome</keyword>
<reference evidence="1" key="1">
    <citation type="journal article" date="2020" name="New Phytol.">
        <title>Comparative genomics reveals dynamic genome evolution in host specialist ectomycorrhizal fungi.</title>
        <authorList>
            <person name="Lofgren L.A."/>
            <person name="Nguyen N.H."/>
            <person name="Vilgalys R."/>
            <person name="Ruytinx J."/>
            <person name="Liao H.L."/>
            <person name="Branco S."/>
            <person name="Kuo A."/>
            <person name="LaButti K."/>
            <person name="Lipzen A."/>
            <person name="Andreopoulos W."/>
            <person name="Pangilinan J."/>
            <person name="Riley R."/>
            <person name="Hundley H."/>
            <person name="Na H."/>
            <person name="Barry K."/>
            <person name="Grigoriev I.V."/>
            <person name="Stajich J.E."/>
            <person name="Kennedy P.G."/>
        </authorList>
    </citation>
    <scope>NUCLEOTIDE SEQUENCE</scope>
    <source>
        <strain evidence="1">MN1</strain>
    </source>
</reference>
<comment type="caution">
    <text evidence="1">The sequence shown here is derived from an EMBL/GenBank/DDBJ whole genome shotgun (WGS) entry which is preliminary data.</text>
</comment>
<gene>
    <name evidence="1" type="ORF">BJ212DRAFT_1309007</name>
</gene>
<evidence type="ECO:0000313" key="1">
    <source>
        <dbReference type="EMBL" id="KAG1826880.1"/>
    </source>
</evidence>
<dbReference type="Proteomes" id="UP000807769">
    <property type="component" value="Unassembled WGS sequence"/>
</dbReference>
<accession>A0A9P7EPJ9</accession>
<organism evidence="1 2">
    <name type="scientific">Suillus subaureus</name>
    <dbReference type="NCBI Taxonomy" id="48587"/>
    <lineage>
        <taxon>Eukaryota</taxon>
        <taxon>Fungi</taxon>
        <taxon>Dikarya</taxon>
        <taxon>Basidiomycota</taxon>
        <taxon>Agaricomycotina</taxon>
        <taxon>Agaricomycetes</taxon>
        <taxon>Agaricomycetidae</taxon>
        <taxon>Boletales</taxon>
        <taxon>Suillineae</taxon>
        <taxon>Suillaceae</taxon>
        <taxon>Suillus</taxon>
    </lineage>
</organism>
<sequence length="78" mass="8689">MTHSFHSTSPIFPSHSSVLLVVHCVNDDSLGATKPQSTQTTTRHSDPFYGYEQASWLCALHHSSVYLSRVPPLLLTHK</sequence>
<protein>
    <submittedName>
        <fullName evidence="1">Uncharacterized protein</fullName>
    </submittedName>
</protein>
<dbReference type="GeneID" id="64627925"/>
<dbReference type="AlphaFoldDB" id="A0A9P7EPJ9"/>